<dbReference type="SUPFAM" id="SSF144091">
    <property type="entry name" value="Rhomboid-like"/>
    <property type="match status" value="1"/>
</dbReference>
<dbReference type="PANTHER" id="PTHR43731:SF14">
    <property type="entry name" value="PRESENILIN-ASSOCIATED RHOMBOID-LIKE PROTEIN, MITOCHONDRIAL"/>
    <property type="match status" value="1"/>
</dbReference>
<name>A0A517LES4_9PEZI</name>
<dbReference type="PANTHER" id="PTHR43731">
    <property type="entry name" value="RHOMBOID PROTEASE"/>
    <property type="match status" value="1"/>
</dbReference>
<dbReference type="GO" id="GO:0016020">
    <property type="term" value="C:membrane"/>
    <property type="evidence" value="ECO:0007669"/>
    <property type="project" value="UniProtKB-SubCell"/>
</dbReference>
<protein>
    <recommendedName>
        <fullName evidence="9">Peptidase S54 rhomboid domain-containing protein</fullName>
    </recommendedName>
</protein>
<evidence type="ECO:0000256" key="8">
    <source>
        <dbReference type="SAM" id="Phobius"/>
    </source>
</evidence>
<dbReference type="EMBL" id="CP042195">
    <property type="protein sequence ID" value="QDS74133.1"/>
    <property type="molecule type" value="Genomic_DNA"/>
</dbReference>
<evidence type="ECO:0000256" key="4">
    <source>
        <dbReference type="ARBA" id="ARBA00022801"/>
    </source>
</evidence>
<feature type="domain" description="Peptidase S54 rhomboid" evidence="9">
    <location>
        <begin position="335"/>
        <end position="483"/>
    </location>
</feature>
<evidence type="ECO:0000256" key="3">
    <source>
        <dbReference type="ARBA" id="ARBA00022692"/>
    </source>
</evidence>
<reference evidence="10 11" key="1">
    <citation type="submission" date="2019-07" db="EMBL/GenBank/DDBJ databases">
        <title>Finished genome of Venturia effusa.</title>
        <authorList>
            <person name="Young C.A."/>
            <person name="Cox M.P."/>
            <person name="Ganley A.R.D."/>
            <person name="David W.J."/>
        </authorList>
    </citation>
    <scope>NUCLEOTIDE SEQUENCE [LARGE SCALE GENOMIC DNA]</scope>
    <source>
        <strain evidence="11">albino</strain>
    </source>
</reference>
<evidence type="ECO:0000313" key="10">
    <source>
        <dbReference type="EMBL" id="QDS74133.1"/>
    </source>
</evidence>
<dbReference type="Pfam" id="PF01694">
    <property type="entry name" value="Rhomboid"/>
    <property type="match status" value="1"/>
</dbReference>
<dbReference type="AlphaFoldDB" id="A0A517LES4"/>
<feature type="transmembrane region" description="Helical" evidence="8">
    <location>
        <begin position="396"/>
        <end position="417"/>
    </location>
</feature>
<dbReference type="GO" id="GO:0004252">
    <property type="term" value="F:serine-type endopeptidase activity"/>
    <property type="evidence" value="ECO:0007669"/>
    <property type="project" value="InterPro"/>
</dbReference>
<dbReference type="InterPro" id="IPR022764">
    <property type="entry name" value="Peptidase_S54_rhomboid_dom"/>
</dbReference>
<proteinExistence type="inferred from homology"/>
<evidence type="ECO:0000256" key="2">
    <source>
        <dbReference type="ARBA" id="ARBA00009045"/>
    </source>
</evidence>
<dbReference type="InterPro" id="IPR050925">
    <property type="entry name" value="Rhomboid_protease_S54"/>
</dbReference>
<evidence type="ECO:0000256" key="7">
    <source>
        <dbReference type="SAM" id="MobiDB-lite"/>
    </source>
</evidence>
<dbReference type="OrthoDB" id="10260614at2759"/>
<evidence type="ECO:0000313" key="11">
    <source>
        <dbReference type="Proteomes" id="UP000316270"/>
    </source>
</evidence>
<feature type="transmembrane region" description="Helical" evidence="8">
    <location>
        <begin position="370"/>
        <end position="390"/>
    </location>
</feature>
<feature type="region of interest" description="Disordered" evidence="7">
    <location>
        <begin position="1"/>
        <end position="42"/>
    </location>
</feature>
<dbReference type="Gene3D" id="1.20.1540.10">
    <property type="entry name" value="Rhomboid-like"/>
    <property type="match status" value="1"/>
</dbReference>
<accession>A0A517LES4</accession>
<feature type="compositionally biased region" description="Basic residues" evidence="7">
    <location>
        <begin position="14"/>
        <end position="27"/>
    </location>
</feature>
<evidence type="ECO:0000256" key="1">
    <source>
        <dbReference type="ARBA" id="ARBA00004141"/>
    </source>
</evidence>
<comment type="subcellular location">
    <subcellularLocation>
        <location evidence="1">Membrane</location>
        <topology evidence="1">Multi-pass membrane protein</topology>
    </subcellularLocation>
</comment>
<dbReference type="STRING" id="50376.A0A517LES4"/>
<feature type="transmembrane region" description="Helical" evidence="8">
    <location>
        <begin position="292"/>
        <end position="310"/>
    </location>
</feature>
<keyword evidence="6 8" id="KW-0472">Membrane</keyword>
<sequence>MASAPNTSYAPPGPKKKTKTPPVKNKRKPVEIQEQADELDNVEQPATIELSAEQIADIFGPGTSFDLGMQILQELQIRRVSGELQDKGIDLSESGVTEMQAMAGLNYLRDHFPVDEEAAAKEWQQLEIERLTRAIEDRAERVGLYKRKEDVYEEEEEVDERQPKQVTNVYGDSVLVQRQKELKAKEEAEELAMKEEAEKTGQPVESYKGRQLVLAKEQQIDVRRENRLKKTAAAAEAAELEVDKILAERSAFSRLFLPTLFSVAVIAASFIFAESYEPPTSSMRMLPLVEPATATCMGIALVNMVVFILWRRPEMFKWFNRNMMISAGHPIPLSMLGSVFSHQQGGHILWNIGILFLAGPTVCEEIGRGNFIALFVVSGLGANLLSLWYNVLIKNYLTASLGMSGALCGVIAAYWFIADQRHLGTENWGFDYPGWAAFVPILLSEMVLWRKMPPLAPKSVGGTSDHANHVGGFLTGAALGLWLKWRKAEEKKAWEEFDAGEVPTSETSIQESATTVTIAGKDV</sequence>
<keyword evidence="3 8" id="KW-0812">Transmembrane</keyword>
<comment type="similarity">
    <text evidence="2">Belongs to the peptidase S54 family.</text>
</comment>
<dbReference type="GO" id="GO:0006465">
    <property type="term" value="P:signal peptide processing"/>
    <property type="evidence" value="ECO:0007669"/>
    <property type="project" value="TreeGrafter"/>
</dbReference>
<evidence type="ECO:0000256" key="6">
    <source>
        <dbReference type="ARBA" id="ARBA00023136"/>
    </source>
</evidence>
<organism evidence="10 11">
    <name type="scientific">Venturia effusa</name>
    <dbReference type="NCBI Taxonomy" id="50376"/>
    <lineage>
        <taxon>Eukaryota</taxon>
        <taxon>Fungi</taxon>
        <taxon>Dikarya</taxon>
        <taxon>Ascomycota</taxon>
        <taxon>Pezizomycotina</taxon>
        <taxon>Dothideomycetes</taxon>
        <taxon>Pleosporomycetidae</taxon>
        <taxon>Venturiales</taxon>
        <taxon>Venturiaceae</taxon>
        <taxon>Venturia</taxon>
    </lineage>
</organism>
<evidence type="ECO:0000259" key="9">
    <source>
        <dbReference type="Pfam" id="PF01694"/>
    </source>
</evidence>
<keyword evidence="11" id="KW-1185">Reference proteome</keyword>
<dbReference type="Proteomes" id="UP000316270">
    <property type="component" value="Chromosome 11"/>
</dbReference>
<feature type="transmembrane region" description="Helical" evidence="8">
    <location>
        <begin position="255"/>
        <end position="272"/>
    </location>
</feature>
<evidence type="ECO:0000256" key="5">
    <source>
        <dbReference type="ARBA" id="ARBA00022989"/>
    </source>
</evidence>
<gene>
    <name evidence="10" type="ORF">FKW77_000168</name>
</gene>
<dbReference type="InterPro" id="IPR035952">
    <property type="entry name" value="Rhomboid-like_sf"/>
</dbReference>
<keyword evidence="5 8" id="KW-1133">Transmembrane helix</keyword>
<keyword evidence="4" id="KW-0378">Hydrolase</keyword>